<keyword evidence="2" id="KW-1185">Reference proteome</keyword>
<dbReference type="RefSeq" id="WP_262683605.1">
    <property type="nucleotide sequence ID" value="NZ_JAOQIO010000022.1"/>
</dbReference>
<dbReference type="InterPro" id="IPR020516">
    <property type="entry name" value="Uncharacterised_YxcD"/>
</dbReference>
<organism evidence="1 2">
    <name type="scientific">Paenibacillus baimaensis</name>
    <dbReference type="NCBI Taxonomy" id="2982185"/>
    <lineage>
        <taxon>Bacteria</taxon>
        <taxon>Bacillati</taxon>
        <taxon>Bacillota</taxon>
        <taxon>Bacilli</taxon>
        <taxon>Bacillales</taxon>
        <taxon>Paenibacillaceae</taxon>
        <taxon>Paenibacillus</taxon>
    </lineage>
</organism>
<gene>
    <name evidence="1" type="ORF">OB236_08740</name>
</gene>
<proteinExistence type="predicted"/>
<comment type="caution">
    <text evidence="1">The sequence shown here is derived from an EMBL/GenBank/DDBJ whole genome shotgun (WGS) entry which is preliminary data.</text>
</comment>
<dbReference type="EMBL" id="JAOQIO010000022">
    <property type="protein sequence ID" value="MCU6792212.1"/>
    <property type="molecule type" value="Genomic_DNA"/>
</dbReference>
<sequence length="93" mass="10951">MRLSEQEIINAICMHLAERKQLQPTQIEVEMMWDEDYGFSAEVHSEGRSYIIISATIKEAIERYMLTQHNVEVFPDQIHLQLNEEIVADIIYN</sequence>
<name>A0ABT2UC56_9BACL</name>
<accession>A0ABT2UC56</accession>
<evidence type="ECO:0000313" key="2">
    <source>
        <dbReference type="Proteomes" id="UP001652445"/>
    </source>
</evidence>
<dbReference type="Pfam" id="PF10850">
    <property type="entry name" value="DUF2653"/>
    <property type="match status" value="1"/>
</dbReference>
<dbReference type="Proteomes" id="UP001652445">
    <property type="component" value="Unassembled WGS sequence"/>
</dbReference>
<protein>
    <submittedName>
        <fullName evidence="1">YxcD family protein</fullName>
    </submittedName>
</protein>
<evidence type="ECO:0000313" key="1">
    <source>
        <dbReference type="EMBL" id="MCU6792212.1"/>
    </source>
</evidence>
<reference evidence="1 2" key="1">
    <citation type="submission" date="2022-09" db="EMBL/GenBank/DDBJ databases">
        <authorList>
            <person name="Han X.L."/>
            <person name="Wang Q."/>
            <person name="Lu T."/>
        </authorList>
    </citation>
    <scope>NUCLEOTIDE SEQUENCE [LARGE SCALE GENOMIC DNA]</scope>
    <source>
        <strain evidence="1 2">WQ 127069</strain>
    </source>
</reference>